<accession>A0A917ZLU2</accession>
<evidence type="ECO:0000259" key="3">
    <source>
        <dbReference type="Pfam" id="PF11997"/>
    </source>
</evidence>
<proteinExistence type="predicted"/>
<dbReference type="PANTHER" id="PTHR12526:SF636">
    <property type="entry name" value="BLL3647 PROTEIN"/>
    <property type="match status" value="1"/>
</dbReference>
<keyword evidence="5" id="KW-1185">Reference proteome</keyword>
<dbReference type="GO" id="GO:0016757">
    <property type="term" value="F:glycosyltransferase activity"/>
    <property type="evidence" value="ECO:0007669"/>
    <property type="project" value="TreeGrafter"/>
</dbReference>
<keyword evidence="4" id="KW-0808">Transferase</keyword>
<gene>
    <name evidence="4" type="ORF">GCM10012280_20460</name>
</gene>
<protein>
    <recommendedName>
        <fullName evidence="1">D-inositol 3-phosphate glycosyltransferase</fullName>
    </recommendedName>
</protein>
<dbReference type="AlphaFoldDB" id="A0A917ZLU2"/>
<dbReference type="PANTHER" id="PTHR12526">
    <property type="entry name" value="GLYCOSYLTRANSFERASE"/>
    <property type="match status" value="1"/>
</dbReference>
<dbReference type="InterPro" id="IPR047691">
    <property type="entry name" value="PelF-like"/>
</dbReference>
<feature type="region of interest" description="Disordered" evidence="2">
    <location>
        <begin position="501"/>
        <end position="539"/>
    </location>
</feature>
<dbReference type="Pfam" id="PF13692">
    <property type="entry name" value="Glyco_trans_1_4"/>
    <property type="match status" value="1"/>
</dbReference>
<dbReference type="Proteomes" id="UP000641932">
    <property type="component" value="Unassembled WGS sequence"/>
</dbReference>
<evidence type="ECO:0000313" key="4">
    <source>
        <dbReference type="EMBL" id="GGO85811.1"/>
    </source>
</evidence>
<feature type="domain" description="DUF3492" evidence="3">
    <location>
        <begin position="1"/>
        <end position="277"/>
    </location>
</feature>
<dbReference type="SUPFAM" id="SSF53756">
    <property type="entry name" value="UDP-Glycosyltransferase/glycogen phosphorylase"/>
    <property type="match status" value="1"/>
</dbReference>
<organism evidence="4 5">
    <name type="scientific">Wenjunlia tyrosinilytica</name>
    <dbReference type="NCBI Taxonomy" id="1544741"/>
    <lineage>
        <taxon>Bacteria</taxon>
        <taxon>Bacillati</taxon>
        <taxon>Actinomycetota</taxon>
        <taxon>Actinomycetes</taxon>
        <taxon>Kitasatosporales</taxon>
        <taxon>Streptomycetaceae</taxon>
        <taxon>Wenjunlia</taxon>
    </lineage>
</organism>
<name>A0A917ZLU2_9ACTN</name>
<feature type="region of interest" description="Disordered" evidence="2">
    <location>
        <begin position="577"/>
        <end position="604"/>
    </location>
</feature>
<feature type="compositionally biased region" description="Basic and acidic residues" evidence="2">
    <location>
        <begin position="577"/>
        <end position="603"/>
    </location>
</feature>
<dbReference type="NCBIfam" id="NF038011">
    <property type="entry name" value="PelF"/>
    <property type="match status" value="1"/>
</dbReference>
<comment type="caution">
    <text evidence="4">The sequence shown here is derived from an EMBL/GenBank/DDBJ whole genome shotgun (WGS) entry which is preliminary data.</text>
</comment>
<reference evidence="4" key="2">
    <citation type="submission" date="2020-09" db="EMBL/GenBank/DDBJ databases">
        <authorList>
            <person name="Sun Q."/>
            <person name="Zhou Y."/>
        </authorList>
    </citation>
    <scope>NUCLEOTIDE SEQUENCE</scope>
    <source>
        <strain evidence="4">CGMCC 4.7201</strain>
    </source>
</reference>
<dbReference type="Gene3D" id="3.40.50.2000">
    <property type="entry name" value="Glycogen Phosphorylase B"/>
    <property type="match status" value="2"/>
</dbReference>
<reference evidence="4" key="1">
    <citation type="journal article" date="2014" name="Int. J. Syst. Evol. Microbiol.">
        <title>Complete genome sequence of Corynebacterium casei LMG S-19264T (=DSM 44701T), isolated from a smear-ripened cheese.</title>
        <authorList>
            <consortium name="US DOE Joint Genome Institute (JGI-PGF)"/>
            <person name="Walter F."/>
            <person name="Albersmeier A."/>
            <person name="Kalinowski J."/>
            <person name="Ruckert C."/>
        </authorList>
    </citation>
    <scope>NUCLEOTIDE SEQUENCE</scope>
    <source>
        <strain evidence="4">CGMCC 4.7201</strain>
    </source>
</reference>
<feature type="compositionally biased region" description="Basic and acidic residues" evidence="2">
    <location>
        <begin position="619"/>
        <end position="646"/>
    </location>
</feature>
<dbReference type="InterPro" id="IPR022622">
    <property type="entry name" value="DUF3492"/>
</dbReference>
<dbReference type="EMBL" id="BMMS01000007">
    <property type="protein sequence ID" value="GGO85811.1"/>
    <property type="molecule type" value="Genomic_DNA"/>
</dbReference>
<dbReference type="RefSeq" id="WP_189131244.1">
    <property type="nucleotide sequence ID" value="NZ_BMMS01000007.1"/>
</dbReference>
<evidence type="ECO:0000313" key="5">
    <source>
        <dbReference type="Proteomes" id="UP000641932"/>
    </source>
</evidence>
<sequence length="680" mass="72799">MRITLITERGYPYASSGPGAWCDRLVRAMPGHDFEVYTLGWGPGERDEGRLPANVRGVRTQALGGPAHGGTAVGGRRAREHLAHYRELLGALTAGDAVEGSSRVADRFASGLYGLAELARERGPLGPFLRSEEALRALEERCGAAGAPAAVATAGVCDLIAATELLERRLRPLSAPWYDEDGLAGADLCHAASGGLAGLPGLVAKRFFGTPLLVTEYGIQLRDAYVAGRGHGTAAPVRALLSAFHRLLAGEIYRRADLTTPGNTHNRRWQERCGADRSRIRTVYPGIDASRLAPAGDEPEDPTLVWVGRLEPAKDIAALLHAFTGVRQQLPHAKLRIIGPVRRGSEPYLAHCRTLAAQLFPDEAQDTRSVGESPVTFEDIGTPEVPTIRDAYAAGSVVVLSSIVEGFPGTLVEAMFCGRATVSTDAGAVREVIGGTGLVVPPRNPKALAAACLDLLEDRERRDRLGAAARARAQELFAVERTVEAFREIYLDLVSHCPARPAPSAESPFTRPAQPHVPGRWTSGKADRHAPRWAGEAAAQGGAFEPAELLDDGTHEAPAAPGLLDRSDLLEDRAALGAHDRSQDHVHHADREPVEGRARRDEGAALAGREALEHGEPFEEPEHWTDGAHFVDHGSLADEPYEERAPLTDGPALVDRETLPRPEALDECRPLGVGASEVRS</sequence>
<evidence type="ECO:0000256" key="1">
    <source>
        <dbReference type="ARBA" id="ARBA00021292"/>
    </source>
</evidence>
<feature type="compositionally biased region" description="Basic and acidic residues" evidence="2">
    <location>
        <begin position="654"/>
        <end position="669"/>
    </location>
</feature>
<evidence type="ECO:0000256" key="2">
    <source>
        <dbReference type="SAM" id="MobiDB-lite"/>
    </source>
</evidence>
<dbReference type="Pfam" id="PF11997">
    <property type="entry name" value="DUF3492"/>
    <property type="match status" value="1"/>
</dbReference>
<feature type="region of interest" description="Disordered" evidence="2">
    <location>
        <begin position="619"/>
        <end position="680"/>
    </location>
</feature>